<reference evidence="3 4" key="1">
    <citation type="journal article" date="2024" name="Nat. Commun.">
        <title>Phylogenomics reveals the evolutionary origins of lichenization in chlorophyte algae.</title>
        <authorList>
            <person name="Puginier C."/>
            <person name="Libourel C."/>
            <person name="Otte J."/>
            <person name="Skaloud P."/>
            <person name="Haon M."/>
            <person name="Grisel S."/>
            <person name="Petersen M."/>
            <person name="Berrin J.G."/>
            <person name="Delaux P.M."/>
            <person name="Dal Grande F."/>
            <person name="Keller J."/>
        </authorList>
    </citation>
    <scope>NUCLEOTIDE SEQUENCE [LARGE SCALE GENOMIC DNA]</scope>
    <source>
        <strain evidence="3 4">SAG 2043</strain>
    </source>
</reference>
<comment type="caution">
    <text evidence="3">The sequence shown here is derived from an EMBL/GenBank/DDBJ whole genome shotgun (WGS) entry which is preliminary data.</text>
</comment>
<evidence type="ECO:0000256" key="1">
    <source>
        <dbReference type="SAM" id="Coils"/>
    </source>
</evidence>
<dbReference type="Gene3D" id="3.30.70.1820">
    <property type="entry name" value="L1 transposable element, RRM domain"/>
    <property type="match status" value="1"/>
</dbReference>
<feature type="compositionally biased region" description="Basic and acidic residues" evidence="2">
    <location>
        <begin position="223"/>
        <end position="232"/>
    </location>
</feature>
<sequence length="252" mass="27871">MEAMETAMELLRAEAVQLREEALKVEPLEKRVNELENLVAANNFERDQQQPDLASWATVVKGGSTAEKAAVKATIRALQRETKQEEDRASNICVSNLPSEDTETAESLATNVEKLLAEKLGLSSPKELVSSIKRVHPARGARSATPAAHDKPAKVIIRCRSIAAKIQVMRAKSGLRGTTISMDHDYTWEQQSSIRERLAEMKAARAEGKSAFFNAQAELIIRDRNTGERQGDWDGNGRPQRSQTTSHSARAR</sequence>
<dbReference type="EMBL" id="JALJOR010000014">
    <property type="protein sequence ID" value="KAK9806365.1"/>
    <property type="molecule type" value="Genomic_DNA"/>
</dbReference>
<protein>
    <submittedName>
        <fullName evidence="3">Uncharacterized protein</fullName>
    </submittedName>
</protein>
<evidence type="ECO:0000313" key="3">
    <source>
        <dbReference type="EMBL" id="KAK9806365.1"/>
    </source>
</evidence>
<feature type="region of interest" description="Disordered" evidence="2">
    <location>
        <begin position="223"/>
        <end position="252"/>
    </location>
</feature>
<feature type="coiled-coil region" evidence="1">
    <location>
        <begin position="1"/>
        <end position="38"/>
    </location>
</feature>
<proteinExistence type="predicted"/>
<evidence type="ECO:0000313" key="4">
    <source>
        <dbReference type="Proteomes" id="UP001489004"/>
    </source>
</evidence>
<evidence type="ECO:0000256" key="2">
    <source>
        <dbReference type="SAM" id="MobiDB-lite"/>
    </source>
</evidence>
<feature type="compositionally biased region" description="Polar residues" evidence="2">
    <location>
        <begin position="239"/>
        <end position="252"/>
    </location>
</feature>
<keyword evidence="1" id="KW-0175">Coiled coil</keyword>
<gene>
    <name evidence="3" type="ORF">WJX72_011594</name>
</gene>
<accession>A0AAW1P8S5</accession>
<organism evidence="3 4">
    <name type="scientific">[Myrmecia] bisecta</name>
    <dbReference type="NCBI Taxonomy" id="41462"/>
    <lineage>
        <taxon>Eukaryota</taxon>
        <taxon>Viridiplantae</taxon>
        <taxon>Chlorophyta</taxon>
        <taxon>core chlorophytes</taxon>
        <taxon>Trebouxiophyceae</taxon>
        <taxon>Trebouxiales</taxon>
        <taxon>Trebouxiaceae</taxon>
        <taxon>Myrmecia</taxon>
    </lineage>
</organism>
<dbReference type="Proteomes" id="UP001489004">
    <property type="component" value="Unassembled WGS sequence"/>
</dbReference>
<keyword evidence="4" id="KW-1185">Reference proteome</keyword>
<name>A0AAW1P8S5_9CHLO</name>
<dbReference type="AlphaFoldDB" id="A0AAW1P8S5"/>